<name>A0A0F8Y5A3_9ZZZZ</name>
<sequence>MAVWNQKKTLRSLEEDIWQLRNRVDQLESAAKIGKLEAAEVYDKTLRLMQRMAKRYQVDMKDNGSQPPEASETSSEDGIDPISRTILARRGTRRPTQ</sequence>
<accession>A0A0F8Y5A3</accession>
<feature type="region of interest" description="Disordered" evidence="1">
    <location>
        <begin position="57"/>
        <end position="97"/>
    </location>
</feature>
<evidence type="ECO:0000313" key="2">
    <source>
        <dbReference type="EMBL" id="KKK76612.1"/>
    </source>
</evidence>
<gene>
    <name evidence="2" type="ORF">LCGC14_2861860</name>
</gene>
<organism evidence="2">
    <name type="scientific">marine sediment metagenome</name>
    <dbReference type="NCBI Taxonomy" id="412755"/>
    <lineage>
        <taxon>unclassified sequences</taxon>
        <taxon>metagenomes</taxon>
        <taxon>ecological metagenomes</taxon>
    </lineage>
</organism>
<feature type="compositionally biased region" description="Polar residues" evidence="1">
    <location>
        <begin position="63"/>
        <end position="73"/>
    </location>
</feature>
<protein>
    <submittedName>
        <fullName evidence="2">Uncharacterized protein</fullName>
    </submittedName>
</protein>
<comment type="caution">
    <text evidence="2">The sequence shown here is derived from an EMBL/GenBank/DDBJ whole genome shotgun (WGS) entry which is preliminary data.</text>
</comment>
<dbReference type="EMBL" id="LAZR01055330">
    <property type="protein sequence ID" value="KKK76612.1"/>
    <property type="molecule type" value="Genomic_DNA"/>
</dbReference>
<proteinExistence type="predicted"/>
<reference evidence="2" key="1">
    <citation type="journal article" date="2015" name="Nature">
        <title>Complex archaea that bridge the gap between prokaryotes and eukaryotes.</title>
        <authorList>
            <person name="Spang A."/>
            <person name="Saw J.H."/>
            <person name="Jorgensen S.L."/>
            <person name="Zaremba-Niedzwiedzka K."/>
            <person name="Martijn J."/>
            <person name="Lind A.E."/>
            <person name="van Eijk R."/>
            <person name="Schleper C."/>
            <person name="Guy L."/>
            <person name="Ettema T.J."/>
        </authorList>
    </citation>
    <scope>NUCLEOTIDE SEQUENCE</scope>
</reference>
<dbReference type="AlphaFoldDB" id="A0A0F8Y5A3"/>
<evidence type="ECO:0000256" key="1">
    <source>
        <dbReference type="SAM" id="MobiDB-lite"/>
    </source>
</evidence>